<dbReference type="InterPro" id="IPR002023">
    <property type="entry name" value="NuoE-like"/>
</dbReference>
<feature type="binding site" evidence="10">
    <location>
        <position position="79"/>
    </location>
    <ligand>
        <name>[2Fe-2S] cluster</name>
        <dbReference type="ChEBI" id="CHEBI:190135"/>
    </ligand>
</feature>
<proteinExistence type="inferred from homology"/>
<feature type="binding site" evidence="10">
    <location>
        <position position="120"/>
    </location>
    <ligand>
        <name>[2Fe-2S] cluster</name>
        <dbReference type="ChEBI" id="CHEBI:190135"/>
    </ligand>
</feature>
<dbReference type="Gene3D" id="3.40.30.10">
    <property type="entry name" value="Glutaredoxin"/>
    <property type="match status" value="1"/>
</dbReference>
<dbReference type="Gene3D" id="1.10.10.1590">
    <property type="entry name" value="NADH-quinone oxidoreductase subunit E"/>
    <property type="match status" value="1"/>
</dbReference>
<dbReference type="InterPro" id="IPR041921">
    <property type="entry name" value="NuoE_N"/>
</dbReference>
<keyword evidence="4 10" id="KW-0479">Metal-binding</keyword>
<accession>A0A2A5W854</accession>
<dbReference type="Pfam" id="PF01257">
    <property type="entry name" value="2Fe-2S_thioredx"/>
    <property type="match status" value="1"/>
</dbReference>
<dbReference type="CDD" id="cd03081">
    <property type="entry name" value="TRX_Fd_NuoE_FDH_gamma"/>
    <property type="match status" value="1"/>
</dbReference>
<dbReference type="InterPro" id="IPR036249">
    <property type="entry name" value="Thioredoxin-like_sf"/>
</dbReference>
<dbReference type="GO" id="GO:0046872">
    <property type="term" value="F:metal ion binding"/>
    <property type="evidence" value="ECO:0007669"/>
    <property type="project" value="UniProtKB-KW"/>
</dbReference>
<name>A0A2A5W854_9GAMM</name>
<evidence type="ECO:0000313" key="12">
    <source>
        <dbReference type="Proteomes" id="UP000219329"/>
    </source>
</evidence>
<evidence type="ECO:0000256" key="2">
    <source>
        <dbReference type="ARBA" id="ARBA00019898"/>
    </source>
</evidence>
<dbReference type="GO" id="GO:0016491">
    <property type="term" value="F:oxidoreductase activity"/>
    <property type="evidence" value="ECO:0007669"/>
    <property type="project" value="InterPro"/>
</dbReference>
<evidence type="ECO:0000256" key="7">
    <source>
        <dbReference type="ARBA" id="ARBA00031580"/>
    </source>
</evidence>
<dbReference type="GO" id="GO:0051537">
    <property type="term" value="F:2 iron, 2 sulfur cluster binding"/>
    <property type="evidence" value="ECO:0007669"/>
    <property type="project" value="UniProtKB-KW"/>
</dbReference>
<gene>
    <name evidence="11" type="ORF">CNF02_11870</name>
</gene>
<organism evidence="11 12">
    <name type="scientific">OM182 bacterium MED-G28</name>
    <dbReference type="NCBI Taxonomy" id="1986256"/>
    <lineage>
        <taxon>Bacteria</taxon>
        <taxon>Pseudomonadati</taxon>
        <taxon>Pseudomonadota</taxon>
        <taxon>Gammaproteobacteria</taxon>
        <taxon>OMG group</taxon>
        <taxon>OM182 clade</taxon>
    </lineage>
</organism>
<reference evidence="11 12" key="1">
    <citation type="submission" date="2017-08" db="EMBL/GenBank/DDBJ databases">
        <title>Fine stratification of microbial communities through a metagenomic profile of the photic zone.</title>
        <authorList>
            <person name="Haro-Moreno J.M."/>
            <person name="Lopez-Perez M."/>
            <person name="De La Torre J."/>
            <person name="Picazo A."/>
            <person name="Camacho A."/>
            <person name="Rodriguez-Valera F."/>
        </authorList>
    </citation>
    <scope>NUCLEOTIDE SEQUENCE [LARGE SCALE GENOMIC DNA]</scope>
    <source>
        <strain evidence="11">MED-G28</strain>
    </source>
</reference>
<keyword evidence="5 10" id="KW-0408">Iron</keyword>
<comment type="similarity">
    <text evidence="1">Belongs to the complex I 24 kDa subunit family.</text>
</comment>
<evidence type="ECO:0000256" key="1">
    <source>
        <dbReference type="ARBA" id="ARBA00010643"/>
    </source>
</evidence>
<dbReference type="AlphaFoldDB" id="A0A2A5W854"/>
<dbReference type="PANTHER" id="PTHR43342">
    <property type="entry name" value="NADH-QUINONE OXIDOREDUCTASE, E SUBUNIT"/>
    <property type="match status" value="1"/>
</dbReference>
<sequence length="161" mass="17816">MSKSKEEIVTEIVNLYKEIPGPLLIILHAVQAELDYIPSEVVSLIAEGLNLSRAEIHGVISFYHFFRIRPAGRYIVQICRAESCQAMGSRQLELHAKNSLGVDYHETTKDGLITLEPVYCLGNCACSPAVRVGDKIYAHVGAESFNTIISELALEKLEVQS</sequence>
<keyword evidence="6 10" id="KW-0411">Iron-sulfur</keyword>
<evidence type="ECO:0000256" key="9">
    <source>
        <dbReference type="ARBA" id="ARBA00034078"/>
    </source>
</evidence>
<dbReference type="SUPFAM" id="SSF52833">
    <property type="entry name" value="Thioredoxin-like"/>
    <property type="match status" value="1"/>
</dbReference>
<dbReference type="PIRSF" id="PIRSF000216">
    <property type="entry name" value="NADH_DH_24kDa"/>
    <property type="match status" value="1"/>
</dbReference>
<evidence type="ECO:0000256" key="3">
    <source>
        <dbReference type="ARBA" id="ARBA00022714"/>
    </source>
</evidence>
<evidence type="ECO:0000256" key="8">
    <source>
        <dbReference type="ARBA" id="ARBA00032788"/>
    </source>
</evidence>
<feature type="binding site" evidence="10">
    <location>
        <position position="124"/>
    </location>
    <ligand>
        <name>[2Fe-2S] cluster</name>
        <dbReference type="ChEBI" id="CHEBI:190135"/>
    </ligand>
</feature>
<evidence type="ECO:0000256" key="10">
    <source>
        <dbReference type="PIRSR" id="PIRSR000216-1"/>
    </source>
</evidence>
<evidence type="ECO:0000313" key="11">
    <source>
        <dbReference type="EMBL" id="PDH32474.1"/>
    </source>
</evidence>
<dbReference type="NCBIfam" id="NF004638">
    <property type="entry name" value="PRK05988.1"/>
    <property type="match status" value="1"/>
</dbReference>
<keyword evidence="3 10" id="KW-0001">2Fe-2S</keyword>
<dbReference type="PANTHER" id="PTHR43342:SF1">
    <property type="entry name" value="BIFURCATING [FEFE] HYDROGENASE GAMMA SUBUNIT"/>
    <property type="match status" value="1"/>
</dbReference>
<feature type="binding site" evidence="10">
    <location>
        <position position="84"/>
    </location>
    <ligand>
        <name>[2Fe-2S] cluster</name>
        <dbReference type="ChEBI" id="CHEBI:190135"/>
    </ligand>
</feature>
<evidence type="ECO:0000256" key="4">
    <source>
        <dbReference type="ARBA" id="ARBA00022723"/>
    </source>
</evidence>
<dbReference type="InterPro" id="IPR028431">
    <property type="entry name" value="NADP_DH_HndA-like"/>
</dbReference>
<dbReference type="EMBL" id="NTJZ01000016">
    <property type="protein sequence ID" value="PDH32474.1"/>
    <property type="molecule type" value="Genomic_DNA"/>
</dbReference>
<protein>
    <recommendedName>
        <fullName evidence="2">NADH-quinone oxidoreductase subunit E</fullName>
    </recommendedName>
    <alternativeName>
        <fullName evidence="7">NADH dehydrogenase I subunit E</fullName>
    </alternativeName>
    <alternativeName>
        <fullName evidence="8">NDH-1 subunit E</fullName>
    </alternativeName>
</protein>
<dbReference type="Proteomes" id="UP000219329">
    <property type="component" value="Unassembled WGS sequence"/>
</dbReference>
<comment type="cofactor">
    <cofactor evidence="10">
        <name>[2Fe-2S] cluster</name>
        <dbReference type="ChEBI" id="CHEBI:190135"/>
    </cofactor>
    <text evidence="10">Binds 1 [2Fe-2S] cluster.</text>
</comment>
<evidence type="ECO:0000256" key="6">
    <source>
        <dbReference type="ARBA" id="ARBA00023014"/>
    </source>
</evidence>
<evidence type="ECO:0000256" key="5">
    <source>
        <dbReference type="ARBA" id="ARBA00023004"/>
    </source>
</evidence>
<comment type="caution">
    <text evidence="11">The sequence shown here is derived from an EMBL/GenBank/DDBJ whole genome shotgun (WGS) entry which is preliminary data.</text>
</comment>
<comment type="cofactor">
    <cofactor evidence="9">
        <name>[2Fe-2S] cluster</name>
        <dbReference type="ChEBI" id="CHEBI:190135"/>
    </cofactor>
</comment>